<feature type="region of interest" description="Disordered" evidence="1">
    <location>
        <begin position="327"/>
        <end position="348"/>
    </location>
</feature>
<protein>
    <submittedName>
        <fullName evidence="2">Uncharacterized protein</fullName>
    </submittedName>
</protein>
<organism evidence="2 3">
    <name type="scientific">Rasamsonia emersonii (strain ATCC 16479 / CBS 393.64 / IMI 116815)</name>
    <dbReference type="NCBI Taxonomy" id="1408163"/>
    <lineage>
        <taxon>Eukaryota</taxon>
        <taxon>Fungi</taxon>
        <taxon>Dikarya</taxon>
        <taxon>Ascomycota</taxon>
        <taxon>Pezizomycotina</taxon>
        <taxon>Eurotiomycetes</taxon>
        <taxon>Eurotiomycetidae</taxon>
        <taxon>Eurotiales</taxon>
        <taxon>Trichocomaceae</taxon>
        <taxon>Rasamsonia</taxon>
    </lineage>
</organism>
<feature type="compositionally biased region" description="Basic residues" evidence="1">
    <location>
        <begin position="538"/>
        <end position="554"/>
    </location>
</feature>
<gene>
    <name evidence="2" type="ORF">T310_4229</name>
</gene>
<feature type="compositionally biased region" description="Low complexity" evidence="1">
    <location>
        <begin position="71"/>
        <end position="85"/>
    </location>
</feature>
<feature type="compositionally biased region" description="Basic and acidic residues" evidence="1">
    <location>
        <begin position="410"/>
        <end position="421"/>
    </location>
</feature>
<dbReference type="AlphaFoldDB" id="A0A0F4YVR9"/>
<feature type="compositionally biased region" description="Basic and acidic residues" evidence="1">
    <location>
        <begin position="200"/>
        <end position="213"/>
    </location>
</feature>
<reference evidence="2 3" key="1">
    <citation type="submission" date="2015-04" db="EMBL/GenBank/DDBJ databases">
        <authorList>
            <person name="Heijne W.H."/>
            <person name="Fedorova N.D."/>
            <person name="Nierman W.C."/>
            <person name="Vollebregt A.W."/>
            <person name="Zhao Z."/>
            <person name="Wu L."/>
            <person name="Kumar M."/>
            <person name="Stam H."/>
            <person name="van den Berg M.A."/>
            <person name="Pel H.J."/>
        </authorList>
    </citation>
    <scope>NUCLEOTIDE SEQUENCE [LARGE SCALE GENOMIC DNA]</scope>
    <source>
        <strain evidence="2 3">CBS 393.64</strain>
    </source>
</reference>
<dbReference type="EMBL" id="LASV01000171">
    <property type="protein sequence ID" value="KKA21708.1"/>
    <property type="molecule type" value="Genomic_DNA"/>
</dbReference>
<feature type="region of interest" description="Disordered" evidence="1">
    <location>
        <begin position="383"/>
        <end position="465"/>
    </location>
</feature>
<name>A0A0F4YVR9_RASE3</name>
<feature type="compositionally biased region" description="Polar residues" evidence="1">
    <location>
        <begin position="424"/>
        <end position="454"/>
    </location>
</feature>
<proteinExistence type="predicted"/>
<dbReference type="OrthoDB" id="5404323at2759"/>
<feature type="compositionally biased region" description="Low complexity" evidence="1">
    <location>
        <begin position="327"/>
        <end position="338"/>
    </location>
</feature>
<feature type="region of interest" description="Disordered" evidence="1">
    <location>
        <begin position="1"/>
        <end position="127"/>
    </location>
</feature>
<dbReference type="RefSeq" id="XP_013328320.1">
    <property type="nucleotide sequence ID" value="XM_013472866.1"/>
</dbReference>
<evidence type="ECO:0000313" key="2">
    <source>
        <dbReference type="EMBL" id="KKA21708.1"/>
    </source>
</evidence>
<evidence type="ECO:0000256" key="1">
    <source>
        <dbReference type="SAM" id="MobiDB-lite"/>
    </source>
</evidence>
<accession>A0A0F4YVR9</accession>
<feature type="compositionally biased region" description="Basic and acidic residues" evidence="1">
    <location>
        <begin position="526"/>
        <end position="537"/>
    </location>
</feature>
<feature type="region of interest" description="Disordered" evidence="1">
    <location>
        <begin position="189"/>
        <end position="213"/>
    </location>
</feature>
<dbReference type="Proteomes" id="UP000053958">
    <property type="component" value="Unassembled WGS sequence"/>
</dbReference>
<feature type="compositionally biased region" description="Polar residues" evidence="1">
    <location>
        <begin position="490"/>
        <end position="506"/>
    </location>
</feature>
<comment type="caution">
    <text evidence="2">The sequence shown here is derived from an EMBL/GenBank/DDBJ whole genome shotgun (WGS) entry which is preliminary data.</text>
</comment>
<feature type="compositionally biased region" description="Low complexity" evidence="1">
    <location>
        <begin position="383"/>
        <end position="408"/>
    </location>
</feature>
<dbReference type="STRING" id="1408163.A0A0F4YVR9"/>
<feature type="region of interest" description="Disordered" evidence="1">
    <location>
        <begin position="481"/>
        <end position="554"/>
    </location>
</feature>
<keyword evidence="3" id="KW-1185">Reference proteome</keyword>
<sequence>MLFNLGLTADAAAAHRHEFSPQAEEKPEEKRQRLPFALPALPTITINSPFGPSSSKSVDDSMPASGQPPLSTQSSRPSSLYSSSDSDGDDNTTSAFVPTRPSVAIPKRSARSKTKTTFQLAHPPGNPRHWRWRLRPRLLLQLQQVGPTSRPVPAFDVLPAAISPRLACKFPKLFGAVHRLGPRDLIVLTSDSYEPPNSGDDDRSVSSEEYGQDQREAVATICQPLREDAIRNGQIEIRLNSGVSWEGTPLPNGSYEFISKGEQQSRKARWVLRNRGSRRTSGSGVSESGEPSKRFTFSMINPNTRRHPVIASMTRNSIDVYEQYSPVSPSEEVTSPVSLAESVGGNGETERELINMEDDLRTLIVVTGVWIAFREGWSKNFSYSDASPRSDSSVSSPVSPKQQSSTVSGQEKDTTAAEGRRLRSSTSSRQPLSINRSLTLPSQRLRSLSSASHTSQKRADRRSASAYLSDWSNKTVPNDLKWTDLREDGQTSTDTDPQHLTETSPSDTRRSVRGQETSNTHAPEGNGDRKKDKETKTKGKRWHRLSAIFGKKRH</sequence>
<feature type="compositionally biased region" description="Basic and acidic residues" evidence="1">
    <location>
        <begin position="13"/>
        <end position="32"/>
    </location>
</feature>
<dbReference type="GeneID" id="25316577"/>
<evidence type="ECO:0000313" key="3">
    <source>
        <dbReference type="Proteomes" id="UP000053958"/>
    </source>
</evidence>
<feature type="compositionally biased region" description="Polar residues" evidence="1">
    <location>
        <begin position="44"/>
        <end position="56"/>
    </location>
</feature>